<dbReference type="PANTHER" id="PTHR23113:SF157">
    <property type="entry name" value="RAS GUANYL-RELEASING PROTEIN 4"/>
    <property type="match status" value="1"/>
</dbReference>
<feature type="coiled-coil region" evidence="8">
    <location>
        <begin position="693"/>
        <end position="727"/>
    </location>
</feature>
<feature type="region of interest" description="Disordered" evidence="9">
    <location>
        <begin position="1"/>
        <end position="42"/>
    </location>
</feature>
<dbReference type="InterPro" id="IPR002048">
    <property type="entry name" value="EF_hand_dom"/>
</dbReference>
<feature type="compositionally biased region" description="Basic residues" evidence="9">
    <location>
        <begin position="1"/>
        <end position="11"/>
    </location>
</feature>
<dbReference type="PRINTS" id="PR00008">
    <property type="entry name" value="DAGPEDOMAIN"/>
</dbReference>
<evidence type="ECO:0000259" key="13">
    <source>
        <dbReference type="PROSITE" id="PS50222"/>
    </source>
</evidence>
<dbReference type="PANTHER" id="PTHR23113">
    <property type="entry name" value="GUANINE NUCLEOTIDE EXCHANGE FACTOR"/>
    <property type="match status" value="1"/>
</dbReference>
<dbReference type="SUPFAM" id="SSF47473">
    <property type="entry name" value="EF-hand"/>
    <property type="match status" value="1"/>
</dbReference>
<dbReference type="GO" id="GO:0005085">
    <property type="term" value="F:guanyl-nucleotide exchange factor activity"/>
    <property type="evidence" value="ECO:0007669"/>
    <property type="project" value="UniProtKB-KW"/>
</dbReference>
<evidence type="ECO:0000313" key="14">
    <source>
        <dbReference type="Proteomes" id="UP001652642"/>
    </source>
</evidence>
<name>A0A6J0T6A8_9SAUR</name>
<evidence type="ECO:0000256" key="7">
    <source>
        <dbReference type="PROSITE-ProRule" id="PRU00168"/>
    </source>
</evidence>
<dbReference type="InterPro" id="IPR001895">
    <property type="entry name" value="RASGEF_cat_dom"/>
</dbReference>
<dbReference type="PROSITE" id="PS50009">
    <property type="entry name" value="RASGEF_CAT"/>
    <property type="match status" value="1"/>
</dbReference>
<keyword evidence="8" id="KW-0175">Coiled coil</keyword>
<dbReference type="Gene3D" id="1.10.840.10">
    <property type="entry name" value="Ras guanine-nucleotide exchange factors catalytic domain"/>
    <property type="match status" value="1"/>
</dbReference>
<dbReference type="InterPro" id="IPR023578">
    <property type="entry name" value="Ras_GEF_dom_sf"/>
</dbReference>
<gene>
    <name evidence="15" type="primary">RASGRP4</name>
</gene>
<feature type="compositionally biased region" description="Basic residues" evidence="9">
    <location>
        <begin position="30"/>
        <end position="40"/>
    </location>
</feature>
<evidence type="ECO:0000256" key="2">
    <source>
        <dbReference type="ARBA" id="ARBA00022658"/>
    </source>
</evidence>
<evidence type="ECO:0000259" key="11">
    <source>
        <dbReference type="PROSITE" id="PS50081"/>
    </source>
</evidence>
<sequence>MMIRRESKRKSRVEAPNGSDASPVPGTGGKIHRRKSRRRMTCPNPREINQALASISLGELNRSCTLEELVEKCLRSFDSEGNLCTSDFTVNMTLTVHSWVVSSAELARLLLTLYREAAKRKQQERQLRICHFIRYWLTNFPEAFHLDPHLEEAVAEIVEVVRKEGSEEHRHLLDMSSVATHTWNRSLSCQGSPGCGKKRKVSLLFDHLDADELANHLSYLEFKVFCRLSYLDFRNYVLRGTVQGSPALERAIALCNSISQWVQVMILNRPTPQQRAEVFTKFIRVIQKLRQMQNFNTLMAVVGGLCHSAIARLKDTHALLPTEATKVLSEMTELLSSSGNYGSYRRAYANCDGFKIPIVGVHLKDLVMLHEAFPDRVEGGRLNLSKLQSLYEPAWELRMLQQAEPPFQANKDLVHLLTLSLDLYYTDEEIYTLSYAREPRYPKSLPAAPFKPPVVLEWAPRVTPKPDRITIRRHVQEMVETVFKNYDPEQQGYISQEDFETVSTSFPFAFYGLEKERKRTWSREELSDYFMRACAIVSKLGLGYLHDFHEATFKKPTFCDSCNGFLWGVSKQGYRCRDCGMICHKHCRDQVEVECQRRLCSSSSDGTLPRVATPSASHHPSSGSEEEAFLFPPRQELSKSPLATAGRMAGCRRMKHASTQTEERSPAVERRQQEPPARTTGPSKSPRQLLERLKELEEERARLALSNQRLQNHNTRLEAENRRLLKEAAGVPSLSCWKAWATACNSHTQPKPN</sequence>
<organism evidence="14 15">
    <name type="scientific">Pogona vitticeps</name>
    <name type="common">central bearded dragon</name>
    <dbReference type="NCBI Taxonomy" id="103695"/>
    <lineage>
        <taxon>Eukaryota</taxon>
        <taxon>Metazoa</taxon>
        <taxon>Chordata</taxon>
        <taxon>Craniata</taxon>
        <taxon>Vertebrata</taxon>
        <taxon>Euteleostomi</taxon>
        <taxon>Lepidosauria</taxon>
        <taxon>Squamata</taxon>
        <taxon>Bifurcata</taxon>
        <taxon>Unidentata</taxon>
        <taxon>Episquamata</taxon>
        <taxon>Toxicofera</taxon>
        <taxon>Iguania</taxon>
        <taxon>Acrodonta</taxon>
        <taxon>Agamidae</taxon>
        <taxon>Amphibolurinae</taxon>
        <taxon>Pogona</taxon>
    </lineage>
</organism>
<dbReference type="CDD" id="cd20863">
    <property type="entry name" value="C1_RASGRP4"/>
    <property type="match status" value="1"/>
</dbReference>
<protein>
    <submittedName>
        <fullName evidence="15">RAS guanyl-releasing protein 4</fullName>
    </submittedName>
</protein>
<dbReference type="SUPFAM" id="SSF48366">
    <property type="entry name" value="Ras GEF"/>
    <property type="match status" value="1"/>
</dbReference>
<dbReference type="KEGG" id="pvt:110075736"/>
<dbReference type="PROSITE" id="PS00479">
    <property type="entry name" value="ZF_DAG_PE_1"/>
    <property type="match status" value="1"/>
</dbReference>
<dbReference type="InterPro" id="IPR002219">
    <property type="entry name" value="PKC_DAG/PE"/>
</dbReference>
<keyword evidence="4" id="KW-0863">Zinc-finger</keyword>
<keyword evidence="2 7" id="KW-0344">Guanine-nucleotide releasing factor</keyword>
<evidence type="ECO:0000256" key="9">
    <source>
        <dbReference type="SAM" id="MobiDB-lite"/>
    </source>
</evidence>
<dbReference type="Gene3D" id="1.20.870.10">
    <property type="entry name" value="Son of sevenless (SoS) protein Chain: S domain 1"/>
    <property type="match status" value="1"/>
</dbReference>
<dbReference type="SMART" id="SM00229">
    <property type="entry name" value="RasGEFN"/>
    <property type="match status" value="1"/>
</dbReference>
<evidence type="ECO:0000259" key="12">
    <source>
        <dbReference type="PROSITE" id="PS50212"/>
    </source>
</evidence>
<dbReference type="GO" id="GO:0005509">
    <property type="term" value="F:calcium ion binding"/>
    <property type="evidence" value="ECO:0007669"/>
    <property type="project" value="InterPro"/>
</dbReference>
<dbReference type="InterPro" id="IPR000651">
    <property type="entry name" value="Ras-like_Gua-exchang_fac_N"/>
</dbReference>
<dbReference type="CTD" id="115727"/>
<feature type="domain" description="Ras-GEF" evidence="10">
    <location>
        <begin position="209"/>
        <end position="440"/>
    </location>
</feature>
<dbReference type="InterPro" id="IPR036964">
    <property type="entry name" value="RASGEF_cat_dom_sf"/>
</dbReference>
<dbReference type="SMART" id="SM00147">
    <property type="entry name" value="RasGEF"/>
    <property type="match status" value="1"/>
</dbReference>
<dbReference type="CDD" id="cd06224">
    <property type="entry name" value="REM"/>
    <property type="match status" value="1"/>
</dbReference>
<dbReference type="InterPro" id="IPR046349">
    <property type="entry name" value="C1-like_sf"/>
</dbReference>
<evidence type="ECO:0000256" key="5">
    <source>
        <dbReference type="ARBA" id="ARBA00022833"/>
    </source>
</evidence>
<feature type="domain" description="EF-hand" evidence="13">
    <location>
        <begin position="474"/>
        <end position="509"/>
    </location>
</feature>
<dbReference type="PROSITE" id="PS50081">
    <property type="entry name" value="ZF_DAG_PE_2"/>
    <property type="match status" value="1"/>
</dbReference>
<keyword evidence="3" id="KW-0479">Metal-binding</keyword>
<dbReference type="Pfam" id="PF00617">
    <property type="entry name" value="RasGEF"/>
    <property type="match status" value="1"/>
</dbReference>
<feature type="compositionally biased region" description="Basic and acidic residues" evidence="9">
    <location>
        <begin position="661"/>
        <end position="673"/>
    </location>
</feature>
<dbReference type="SMART" id="SM00109">
    <property type="entry name" value="C1"/>
    <property type="match status" value="1"/>
</dbReference>
<proteinExistence type="inferred from homology"/>
<feature type="domain" description="N-terminal Ras-GEF" evidence="12">
    <location>
        <begin position="57"/>
        <end position="180"/>
    </location>
</feature>
<dbReference type="InParanoid" id="A0A6J0T6A8"/>
<dbReference type="InterPro" id="IPR008937">
    <property type="entry name" value="Ras-like_GEF"/>
</dbReference>
<dbReference type="Proteomes" id="UP001652642">
    <property type="component" value="Chromosome 9"/>
</dbReference>
<dbReference type="InterPro" id="IPR011992">
    <property type="entry name" value="EF-hand-dom_pair"/>
</dbReference>
<dbReference type="InterPro" id="IPR020454">
    <property type="entry name" value="DAG/PE-bd"/>
</dbReference>
<feature type="region of interest" description="Disordered" evidence="9">
    <location>
        <begin position="603"/>
        <end position="688"/>
    </location>
</feature>
<dbReference type="AlphaFoldDB" id="A0A6J0T6A8"/>
<feature type="compositionally biased region" description="Polar residues" evidence="9">
    <location>
        <begin position="614"/>
        <end position="623"/>
    </location>
</feature>
<dbReference type="PROSITE" id="PS50222">
    <property type="entry name" value="EF_HAND_2"/>
    <property type="match status" value="1"/>
</dbReference>
<dbReference type="Gene3D" id="1.10.238.10">
    <property type="entry name" value="EF-hand"/>
    <property type="match status" value="1"/>
</dbReference>
<feature type="domain" description="Phorbol-ester/DAG-type" evidence="11">
    <location>
        <begin position="545"/>
        <end position="595"/>
    </location>
</feature>
<evidence type="ECO:0000256" key="1">
    <source>
        <dbReference type="ARBA" id="ARBA00009566"/>
    </source>
</evidence>
<dbReference type="GO" id="GO:0007265">
    <property type="term" value="P:Ras protein signal transduction"/>
    <property type="evidence" value="ECO:0007669"/>
    <property type="project" value="TreeGrafter"/>
</dbReference>
<dbReference type="PROSITE" id="PS50212">
    <property type="entry name" value="RASGEF_NTER"/>
    <property type="match status" value="1"/>
</dbReference>
<comment type="similarity">
    <text evidence="1">Belongs to the RASGRP family.</text>
</comment>
<dbReference type="GO" id="GO:0005886">
    <property type="term" value="C:plasma membrane"/>
    <property type="evidence" value="ECO:0007669"/>
    <property type="project" value="TreeGrafter"/>
</dbReference>
<dbReference type="CDD" id="cd00155">
    <property type="entry name" value="RasGEF"/>
    <property type="match status" value="1"/>
</dbReference>
<dbReference type="Pfam" id="PF00130">
    <property type="entry name" value="C1_1"/>
    <property type="match status" value="1"/>
</dbReference>
<evidence type="ECO:0000256" key="4">
    <source>
        <dbReference type="ARBA" id="ARBA00022771"/>
    </source>
</evidence>
<dbReference type="SUPFAM" id="SSF57889">
    <property type="entry name" value="Cysteine-rich domain"/>
    <property type="match status" value="1"/>
</dbReference>
<reference evidence="15" key="1">
    <citation type="submission" date="2025-08" db="UniProtKB">
        <authorList>
            <consortium name="RefSeq"/>
        </authorList>
    </citation>
    <scope>IDENTIFICATION</scope>
</reference>
<dbReference type="RefSeq" id="XP_020642888.2">
    <property type="nucleotide sequence ID" value="XM_020787229.2"/>
</dbReference>
<dbReference type="OrthoDB" id="546434at2759"/>
<keyword evidence="5" id="KW-0862">Zinc</keyword>
<keyword evidence="14" id="KW-1185">Reference proteome</keyword>
<evidence type="ECO:0000256" key="6">
    <source>
        <dbReference type="ARBA" id="ARBA00022837"/>
    </source>
</evidence>
<dbReference type="GeneID" id="110075736"/>
<keyword evidence="6" id="KW-0106">Calcium</keyword>
<evidence type="ECO:0000313" key="15">
    <source>
        <dbReference type="RefSeq" id="XP_020642888.2"/>
    </source>
</evidence>
<dbReference type="Gene3D" id="3.30.60.20">
    <property type="match status" value="1"/>
</dbReference>
<dbReference type="GO" id="GO:0008270">
    <property type="term" value="F:zinc ion binding"/>
    <property type="evidence" value="ECO:0007669"/>
    <property type="project" value="UniProtKB-KW"/>
</dbReference>
<evidence type="ECO:0000256" key="3">
    <source>
        <dbReference type="ARBA" id="ARBA00022723"/>
    </source>
</evidence>
<evidence type="ECO:0000256" key="8">
    <source>
        <dbReference type="SAM" id="Coils"/>
    </source>
</evidence>
<accession>A0A6J0T6A8</accession>
<evidence type="ECO:0000259" key="10">
    <source>
        <dbReference type="PROSITE" id="PS50009"/>
    </source>
</evidence>